<name>A0ABR9QU86_9ACTN</name>
<comment type="caution">
    <text evidence="1">The sequence shown here is derived from an EMBL/GenBank/DDBJ whole genome shotgun (WGS) entry which is preliminary data.</text>
</comment>
<gene>
    <name evidence="1" type="ORF">INF26_06660</name>
</gene>
<dbReference type="RefSeq" id="WP_193530070.1">
    <property type="nucleotide sequence ID" value="NZ_JADCJZ010000002.1"/>
</dbReference>
<keyword evidence="2" id="KW-1185">Reference proteome</keyword>
<evidence type="ECO:0008006" key="3">
    <source>
        <dbReference type="Google" id="ProtNLM"/>
    </source>
</evidence>
<dbReference type="EMBL" id="JADCJZ010000002">
    <property type="protein sequence ID" value="MBE5024529.1"/>
    <property type="molecule type" value="Genomic_DNA"/>
</dbReference>
<organism evidence="1 2">
    <name type="scientific">Thermophilibacter gallinarum</name>
    <dbReference type="NCBI Taxonomy" id="2779357"/>
    <lineage>
        <taxon>Bacteria</taxon>
        <taxon>Bacillati</taxon>
        <taxon>Actinomycetota</taxon>
        <taxon>Coriobacteriia</taxon>
        <taxon>Coriobacteriales</taxon>
        <taxon>Atopobiaceae</taxon>
        <taxon>Thermophilibacter</taxon>
    </lineage>
</organism>
<proteinExistence type="predicted"/>
<reference evidence="1 2" key="1">
    <citation type="submission" date="2020-10" db="EMBL/GenBank/DDBJ databases">
        <title>ChiBAC.</title>
        <authorList>
            <person name="Zenner C."/>
            <person name="Hitch T.C.A."/>
            <person name="Clavel T."/>
        </authorList>
    </citation>
    <scope>NUCLEOTIDE SEQUENCE [LARGE SCALE GENOMIC DNA]</scope>
    <source>
        <strain evidence="1 2">DSM 107455</strain>
    </source>
</reference>
<accession>A0ABR9QU86</accession>
<protein>
    <recommendedName>
        <fullName evidence="3">DUF559 domain-containing protein</fullName>
    </recommendedName>
</protein>
<sequence>MEVLLTHTTALEVLRRPDLQRRVMTAPRDAAAVPDRAPTRAEMEEMLARSPLLASLGQPLELLVSSASARIGNDLVRTHVMSAPLPAGSTIEVAPGIRVVSPELLPVLMAPRLTELELIFLLSELLGTYAIDLARQKGMWQRREPLTTPDRIRSLLDALGSVRGVGLVRRALQRACVGSASPRETKLSMRFGLPAALGGWFLRVLSMNDPVEVRRIRDAMSMGVRKPDILLRARGRRAKGVAVEYNGIDHDSPEQQALDIERHNELVAMGYDEFIVSAEQYRDLDYMDGLVARIREKLGLRTAALDPEEDARRRALRQRLYEELELIDGVHWNGLARERARRASAEVGLGAADGTDDSWDVVPVEAYGV</sequence>
<dbReference type="Proteomes" id="UP001194273">
    <property type="component" value="Unassembled WGS sequence"/>
</dbReference>
<evidence type="ECO:0000313" key="2">
    <source>
        <dbReference type="Proteomes" id="UP001194273"/>
    </source>
</evidence>
<evidence type="ECO:0000313" key="1">
    <source>
        <dbReference type="EMBL" id="MBE5024529.1"/>
    </source>
</evidence>